<feature type="region of interest" description="Disordered" evidence="1">
    <location>
        <begin position="1"/>
        <end position="26"/>
    </location>
</feature>
<dbReference type="InterPro" id="IPR032675">
    <property type="entry name" value="LRR_dom_sf"/>
</dbReference>
<dbReference type="Gene3D" id="3.80.10.10">
    <property type="entry name" value="Ribonuclease Inhibitor"/>
    <property type="match status" value="1"/>
</dbReference>
<evidence type="ECO:0000313" key="5">
    <source>
        <dbReference type="Proteomes" id="UP001497457"/>
    </source>
</evidence>
<reference evidence="4 5" key="2">
    <citation type="submission" date="2024-10" db="EMBL/GenBank/DDBJ databases">
        <authorList>
            <person name="Ryan C."/>
        </authorList>
    </citation>
    <scope>NUCLEOTIDE SEQUENCE [LARGE SCALE GENOMIC DNA]</scope>
</reference>
<dbReference type="EMBL" id="OZ075117">
    <property type="protein sequence ID" value="CAL5083843.1"/>
    <property type="molecule type" value="Genomic_DNA"/>
</dbReference>
<feature type="domain" description="F-box" evidence="2">
    <location>
        <begin position="34"/>
        <end position="68"/>
    </location>
</feature>
<dbReference type="InterPro" id="IPR001810">
    <property type="entry name" value="F-box_dom"/>
</dbReference>
<reference evidence="5" key="1">
    <citation type="submission" date="2024-06" db="EMBL/GenBank/DDBJ databases">
        <authorList>
            <person name="Ryan C."/>
        </authorList>
    </citation>
    <scope>NUCLEOTIDE SEQUENCE [LARGE SCALE GENOMIC DNA]</scope>
</reference>
<evidence type="ECO:0000313" key="4">
    <source>
        <dbReference type="EMBL" id="CAL5083843.1"/>
    </source>
</evidence>
<dbReference type="SUPFAM" id="SSF81383">
    <property type="entry name" value="F-box domain"/>
    <property type="match status" value="1"/>
</dbReference>
<evidence type="ECO:0000259" key="3">
    <source>
        <dbReference type="Pfam" id="PF23622"/>
    </source>
</evidence>
<dbReference type="Proteomes" id="UP001497457">
    <property type="component" value="Chromosome 7b"/>
</dbReference>
<accession>A0ABC9FZA9</accession>
<dbReference type="InterPro" id="IPR055357">
    <property type="entry name" value="LRR_At1g61320_AtMIF1"/>
</dbReference>
<proteinExistence type="predicted"/>
<protein>
    <recommendedName>
        <fullName evidence="6">F-box domain-containing protein</fullName>
    </recommendedName>
</protein>
<organism evidence="4 5">
    <name type="scientific">Urochloa decumbens</name>
    <dbReference type="NCBI Taxonomy" id="240449"/>
    <lineage>
        <taxon>Eukaryota</taxon>
        <taxon>Viridiplantae</taxon>
        <taxon>Streptophyta</taxon>
        <taxon>Embryophyta</taxon>
        <taxon>Tracheophyta</taxon>
        <taxon>Spermatophyta</taxon>
        <taxon>Magnoliopsida</taxon>
        <taxon>Liliopsida</taxon>
        <taxon>Poales</taxon>
        <taxon>Poaceae</taxon>
        <taxon>PACMAD clade</taxon>
        <taxon>Panicoideae</taxon>
        <taxon>Panicodae</taxon>
        <taxon>Paniceae</taxon>
        <taxon>Melinidinae</taxon>
        <taxon>Urochloa</taxon>
    </lineage>
</organism>
<evidence type="ECO:0000259" key="2">
    <source>
        <dbReference type="Pfam" id="PF00646"/>
    </source>
</evidence>
<evidence type="ECO:0008006" key="6">
    <source>
        <dbReference type="Google" id="ProtNLM"/>
    </source>
</evidence>
<evidence type="ECO:0000256" key="1">
    <source>
        <dbReference type="SAM" id="MobiDB-lite"/>
    </source>
</evidence>
<keyword evidence="5" id="KW-1185">Reference proteome</keyword>
<sequence>MGASSTVTIAPSSDHLNSSPRPVNTALSSDEDRISALPDDILIKILERIDDLHAVFRTSTLSRRWAHLPHLLSCLLIQVADFLPRDKSSWTVHQVMAAYIAVLRRLLPSSPSCNRAIKRLRLSFYLTDPYPYLCSIGHAVGDVVEHGNTDSLEFTIFSDARNPSYEQCVVFGQRFMSFFQACPIAFRWLTSLTLQNITFGETDVFDLLNACNKLELLSLTACDSVVDPVTGEDAALAIHAPPHSALLTLEIKCCAFARIDLIRAPKLGRLVCTSWTEANPPLHFGDVPHLDDITLRLAAVHLQTPFALSHLLSNTSTLSVMHLDFSNQMIWIKPEAPKNLCSILNNLRDVYLYNIFSECDLNWTMFVLEAAPALTNFHLKLSRHPCERSRCEDTAKKVNVVWDNASPDFKHHRLSLLEIVGFAVDEKLTKYIRLVMERAVVLKRIRLLDREPCANKCDAMDGAQCPSSTRWRFPVEEEEKKLTRQRLIDGLSSSVEISIG</sequence>
<gene>
    <name evidence="4" type="ORF">URODEC1_LOCUS110180</name>
</gene>
<name>A0ABC9FZA9_9POAL</name>
<dbReference type="SUPFAM" id="SSF52047">
    <property type="entry name" value="RNI-like"/>
    <property type="match status" value="1"/>
</dbReference>
<dbReference type="InterPro" id="IPR044997">
    <property type="entry name" value="F-box_plant"/>
</dbReference>
<dbReference type="PANTHER" id="PTHR32153">
    <property type="entry name" value="OJ000223_09.16 PROTEIN"/>
    <property type="match status" value="1"/>
</dbReference>
<dbReference type="Pfam" id="PF00646">
    <property type="entry name" value="F-box"/>
    <property type="match status" value="1"/>
</dbReference>
<dbReference type="AlphaFoldDB" id="A0ABC9FZA9"/>
<feature type="domain" description="At1g61320/AtMIF1 LRR" evidence="3">
    <location>
        <begin position="186"/>
        <end position="466"/>
    </location>
</feature>
<dbReference type="Pfam" id="PF23622">
    <property type="entry name" value="LRR_At1g61320_AtMIF1"/>
    <property type="match status" value="1"/>
</dbReference>
<dbReference type="InterPro" id="IPR036047">
    <property type="entry name" value="F-box-like_dom_sf"/>
</dbReference>